<organism evidence="10 11">
    <name type="scientific">Pannonibacter phragmitetus</name>
    <dbReference type="NCBI Taxonomy" id="121719"/>
    <lineage>
        <taxon>Bacteria</taxon>
        <taxon>Pseudomonadati</taxon>
        <taxon>Pseudomonadota</taxon>
        <taxon>Alphaproteobacteria</taxon>
        <taxon>Hyphomicrobiales</taxon>
        <taxon>Stappiaceae</taxon>
        <taxon>Pannonibacter</taxon>
    </lineage>
</organism>
<sequence length="205" mass="21372">MYAAFMLRISTVLAALTVITSVTVAYLTTGNPMGTVKVTLLRSYGGTAFDDLANFELWRLATAQLVHAKQAHMLLNAALLLLLGNLVEARTGGLKAFSVWLLAGGIGTAISPVLIEAPWNIGTGASQATFAFAGCAAVLALSGTIRGLSAWALISLTLLTGFGLDMIYAGYPKPGHVTGFLLGACIGAVCRPARNRQEGSWTDKG</sequence>
<reference evidence="10 11" key="1">
    <citation type="submission" date="2018-06" db="EMBL/GenBank/DDBJ databases">
        <authorList>
            <consortium name="Pathogen Informatics"/>
            <person name="Doyle S."/>
        </authorList>
    </citation>
    <scope>NUCLEOTIDE SEQUENCE [LARGE SCALE GENOMIC DNA]</scope>
    <source>
        <strain evidence="10 11">NCTC13350</strain>
    </source>
</reference>
<evidence type="ECO:0000313" key="10">
    <source>
        <dbReference type="EMBL" id="SUB00389.1"/>
    </source>
</evidence>
<evidence type="ECO:0000259" key="9">
    <source>
        <dbReference type="Pfam" id="PF01694"/>
    </source>
</evidence>
<dbReference type="InterPro" id="IPR022764">
    <property type="entry name" value="Peptidase_S54_rhomboid_dom"/>
</dbReference>
<evidence type="ECO:0000256" key="8">
    <source>
        <dbReference type="SAM" id="Phobius"/>
    </source>
</evidence>
<evidence type="ECO:0000256" key="4">
    <source>
        <dbReference type="ARBA" id="ARBA00022801"/>
    </source>
</evidence>
<evidence type="ECO:0000256" key="1">
    <source>
        <dbReference type="ARBA" id="ARBA00004141"/>
    </source>
</evidence>
<keyword evidence="6 8" id="KW-1133">Transmembrane helix</keyword>
<evidence type="ECO:0000313" key="11">
    <source>
        <dbReference type="Proteomes" id="UP000255000"/>
    </source>
</evidence>
<dbReference type="Proteomes" id="UP000255000">
    <property type="component" value="Unassembled WGS sequence"/>
</dbReference>
<feature type="transmembrane region" description="Helical" evidence="8">
    <location>
        <begin position="148"/>
        <end position="171"/>
    </location>
</feature>
<name>A0A378ZU91_9HYPH</name>
<dbReference type="GO" id="GO:0016020">
    <property type="term" value="C:membrane"/>
    <property type="evidence" value="ECO:0007669"/>
    <property type="project" value="UniProtKB-SubCell"/>
</dbReference>
<evidence type="ECO:0000256" key="7">
    <source>
        <dbReference type="ARBA" id="ARBA00023136"/>
    </source>
</evidence>
<keyword evidence="3 8" id="KW-0812">Transmembrane</keyword>
<keyword evidence="7 8" id="KW-0472">Membrane</keyword>
<feature type="domain" description="Peptidase S54 rhomboid" evidence="9">
    <location>
        <begin position="55"/>
        <end position="191"/>
    </location>
</feature>
<dbReference type="InterPro" id="IPR035952">
    <property type="entry name" value="Rhomboid-like_sf"/>
</dbReference>
<proteinExistence type="predicted"/>
<evidence type="ECO:0000256" key="6">
    <source>
        <dbReference type="ARBA" id="ARBA00022989"/>
    </source>
</evidence>
<dbReference type="InterPro" id="IPR002610">
    <property type="entry name" value="Peptidase_S54_rhomboid-like"/>
</dbReference>
<protein>
    <submittedName>
        <fullName evidence="10">Rhombosortase</fullName>
    </submittedName>
</protein>
<gene>
    <name evidence="10" type="ORF">NCTC13350_01302</name>
</gene>
<accession>A0A378ZU91</accession>
<dbReference type="Gene3D" id="1.20.1540.10">
    <property type="entry name" value="Rhomboid-like"/>
    <property type="match status" value="1"/>
</dbReference>
<dbReference type="PANTHER" id="PTHR22936">
    <property type="entry name" value="RHOMBOID-RELATED"/>
    <property type="match status" value="1"/>
</dbReference>
<comment type="subcellular location">
    <subcellularLocation>
        <location evidence="1">Membrane</location>
        <topology evidence="1">Multi-pass membrane protein</topology>
    </subcellularLocation>
</comment>
<dbReference type="Pfam" id="PF01694">
    <property type="entry name" value="Rhomboid"/>
    <property type="match status" value="1"/>
</dbReference>
<dbReference type="OrthoDB" id="9778341at2"/>
<evidence type="ECO:0000256" key="3">
    <source>
        <dbReference type="ARBA" id="ARBA00022692"/>
    </source>
</evidence>
<dbReference type="AlphaFoldDB" id="A0A378ZU91"/>
<keyword evidence="2" id="KW-0645">Protease</keyword>
<dbReference type="PANTHER" id="PTHR22936:SF69">
    <property type="entry name" value="RHOMBOID-LIKE PROTEIN"/>
    <property type="match status" value="1"/>
</dbReference>
<evidence type="ECO:0000256" key="5">
    <source>
        <dbReference type="ARBA" id="ARBA00022825"/>
    </source>
</evidence>
<dbReference type="SUPFAM" id="SSF144091">
    <property type="entry name" value="Rhomboid-like"/>
    <property type="match status" value="1"/>
</dbReference>
<keyword evidence="4" id="KW-0378">Hydrolase</keyword>
<feature type="transmembrane region" description="Helical" evidence="8">
    <location>
        <begin position="70"/>
        <end position="87"/>
    </location>
</feature>
<evidence type="ECO:0000256" key="2">
    <source>
        <dbReference type="ARBA" id="ARBA00022670"/>
    </source>
</evidence>
<dbReference type="RefSeq" id="WP_019962651.1">
    <property type="nucleotide sequence ID" value="NZ_UGSK01000001.1"/>
</dbReference>
<keyword evidence="5" id="KW-0720">Serine protease</keyword>
<feature type="transmembrane region" description="Helical" evidence="8">
    <location>
        <begin position="121"/>
        <end position="141"/>
    </location>
</feature>
<dbReference type="GO" id="GO:0006508">
    <property type="term" value="P:proteolysis"/>
    <property type="evidence" value="ECO:0007669"/>
    <property type="project" value="UniProtKB-KW"/>
</dbReference>
<dbReference type="GO" id="GO:0004252">
    <property type="term" value="F:serine-type endopeptidase activity"/>
    <property type="evidence" value="ECO:0007669"/>
    <property type="project" value="InterPro"/>
</dbReference>
<feature type="transmembrane region" description="Helical" evidence="8">
    <location>
        <begin position="94"/>
        <end position="115"/>
    </location>
</feature>
<dbReference type="EMBL" id="UGSK01000001">
    <property type="protein sequence ID" value="SUB00389.1"/>
    <property type="molecule type" value="Genomic_DNA"/>
</dbReference>